<evidence type="ECO:0000256" key="4">
    <source>
        <dbReference type="ARBA" id="ARBA00022692"/>
    </source>
</evidence>
<feature type="transmembrane region" description="Helical" evidence="7">
    <location>
        <begin position="409"/>
        <end position="426"/>
    </location>
</feature>
<dbReference type="GO" id="GO:0042907">
    <property type="term" value="F:xanthine transmembrane transporter activity"/>
    <property type="evidence" value="ECO:0007669"/>
    <property type="project" value="TreeGrafter"/>
</dbReference>
<comment type="similarity">
    <text evidence="2">Belongs to the nucleobase:cation symporter-2 (NCS2) (TC 2.A.40) family.</text>
</comment>
<comment type="caution">
    <text evidence="8">The sequence shown here is derived from an EMBL/GenBank/DDBJ whole genome shotgun (WGS) entry which is preliminary data.</text>
</comment>
<feature type="transmembrane region" description="Helical" evidence="7">
    <location>
        <begin position="323"/>
        <end position="345"/>
    </location>
</feature>
<evidence type="ECO:0000256" key="5">
    <source>
        <dbReference type="ARBA" id="ARBA00022989"/>
    </source>
</evidence>
<dbReference type="NCBIfam" id="TIGR00801">
    <property type="entry name" value="ncs2"/>
    <property type="match status" value="1"/>
</dbReference>
<keyword evidence="5 7" id="KW-1133">Transmembrane helix</keyword>
<comment type="subcellular location">
    <subcellularLocation>
        <location evidence="1">Membrane</location>
        <topology evidence="1">Multi-pass membrane protein</topology>
    </subcellularLocation>
</comment>
<evidence type="ECO:0000256" key="7">
    <source>
        <dbReference type="SAM" id="Phobius"/>
    </source>
</evidence>
<feature type="transmembrane region" description="Helical" evidence="7">
    <location>
        <begin position="169"/>
        <end position="188"/>
    </location>
</feature>
<keyword evidence="4 7" id="KW-0812">Transmembrane</keyword>
<accession>A0A9W5Y913</accession>
<feature type="transmembrane region" description="Helical" evidence="7">
    <location>
        <begin position="12"/>
        <end position="30"/>
    </location>
</feature>
<keyword evidence="3" id="KW-0813">Transport</keyword>
<evidence type="ECO:0000256" key="1">
    <source>
        <dbReference type="ARBA" id="ARBA00004141"/>
    </source>
</evidence>
<organism evidence="8 9">
    <name type="scientific">Vallitalea longa</name>
    <dbReference type="NCBI Taxonomy" id="2936439"/>
    <lineage>
        <taxon>Bacteria</taxon>
        <taxon>Bacillati</taxon>
        <taxon>Bacillota</taxon>
        <taxon>Clostridia</taxon>
        <taxon>Lachnospirales</taxon>
        <taxon>Vallitaleaceae</taxon>
        <taxon>Vallitalea</taxon>
    </lineage>
</organism>
<evidence type="ECO:0000256" key="6">
    <source>
        <dbReference type="ARBA" id="ARBA00023136"/>
    </source>
</evidence>
<feature type="transmembrane region" description="Helical" evidence="7">
    <location>
        <begin position="36"/>
        <end position="52"/>
    </location>
</feature>
<dbReference type="PANTHER" id="PTHR42810:SF2">
    <property type="entry name" value="PURINE PERMEASE C1399.01C-RELATED"/>
    <property type="match status" value="1"/>
</dbReference>
<keyword evidence="9" id="KW-1185">Reference proteome</keyword>
<dbReference type="PANTHER" id="PTHR42810">
    <property type="entry name" value="PURINE PERMEASE C1399.01C-RELATED"/>
    <property type="match status" value="1"/>
</dbReference>
<proteinExistence type="inferred from homology"/>
<dbReference type="InterPro" id="IPR006042">
    <property type="entry name" value="Xan_ur_permease"/>
</dbReference>
<protein>
    <submittedName>
        <fullName evidence="8">Uracil permease</fullName>
    </submittedName>
</protein>
<dbReference type="RefSeq" id="WP_281813519.1">
    <property type="nucleotide sequence ID" value="NZ_BRLB01000002.1"/>
</dbReference>
<dbReference type="PROSITE" id="PS01116">
    <property type="entry name" value="XANTH_URACIL_PERMASE"/>
    <property type="match status" value="1"/>
</dbReference>
<reference evidence="8" key="1">
    <citation type="submission" date="2022-06" db="EMBL/GenBank/DDBJ databases">
        <title>Vallitalea longa sp. nov., an anaerobic bacterium isolated from marine sediment.</title>
        <authorList>
            <person name="Hirano S."/>
            <person name="Terahara T."/>
            <person name="Mori K."/>
            <person name="Hamada M."/>
            <person name="Matsumoto R."/>
            <person name="Kobayashi T."/>
        </authorList>
    </citation>
    <scope>NUCLEOTIDE SEQUENCE</scope>
    <source>
        <strain evidence="8">SH18-1</strain>
    </source>
</reference>
<dbReference type="Proteomes" id="UP001144256">
    <property type="component" value="Unassembled WGS sequence"/>
</dbReference>
<feature type="transmembrane region" description="Helical" evidence="7">
    <location>
        <begin position="385"/>
        <end position="403"/>
    </location>
</feature>
<feature type="transmembrane region" description="Helical" evidence="7">
    <location>
        <begin position="131"/>
        <end position="157"/>
    </location>
</feature>
<evidence type="ECO:0000256" key="2">
    <source>
        <dbReference type="ARBA" id="ARBA00008821"/>
    </source>
</evidence>
<dbReference type="EMBL" id="BRLB01000002">
    <property type="protein sequence ID" value="GKX28769.1"/>
    <property type="molecule type" value="Genomic_DNA"/>
</dbReference>
<dbReference type="AlphaFoldDB" id="A0A9W5Y913"/>
<sequence length="430" mass="45244">MENISKGKKLILGLQHVLAMFGATVLVPMLTGLDPAIALFAAGVGTLLFHLCAKGKVPVFLGSSIAFIGAISITLNPNQLDDVSKMPRTEYLHNLSLVKGGIIVAGLIYIFMAIVIYFIGVDKIKKLFPPIVTGPMIIVIGLRLCSVATNSAFFPIINNETGERAFNGTYAIVAGIVVITMVVVSIFAKGFFKMVPILISVVVGYIVCIPFGLLNTEAIRNAHWLSIGDTHITEQLLTAPSFTMTGIIAIAPIALVVFIEHIGDITTNGAVVGKNFLEDPGVHRTMLGDGVATVFAGFIGAPANTTYSENTGVLAVTKVYDPAILRIAALVAIFLSMIGKFGAVIRTIPDPVMGGISIILFGMIASVGVRILITSNLDFTHSRNLLISAIVLVVGIGVDSFPLIDSLTISGLAVAALIGIILNLALPKGI</sequence>
<name>A0A9W5Y913_9FIRM</name>
<feature type="transmembrane region" description="Helical" evidence="7">
    <location>
        <begin position="59"/>
        <end position="77"/>
    </location>
</feature>
<evidence type="ECO:0000256" key="3">
    <source>
        <dbReference type="ARBA" id="ARBA00022448"/>
    </source>
</evidence>
<evidence type="ECO:0000313" key="9">
    <source>
        <dbReference type="Proteomes" id="UP001144256"/>
    </source>
</evidence>
<dbReference type="InterPro" id="IPR006043">
    <property type="entry name" value="NCS2"/>
</dbReference>
<feature type="transmembrane region" description="Helical" evidence="7">
    <location>
        <begin position="97"/>
        <end position="119"/>
    </location>
</feature>
<feature type="transmembrane region" description="Helical" evidence="7">
    <location>
        <begin position="195"/>
        <end position="216"/>
    </location>
</feature>
<dbReference type="GO" id="GO:0005886">
    <property type="term" value="C:plasma membrane"/>
    <property type="evidence" value="ECO:0007669"/>
    <property type="project" value="UniProtKB-ARBA"/>
</dbReference>
<keyword evidence="6 7" id="KW-0472">Membrane</keyword>
<evidence type="ECO:0000313" key="8">
    <source>
        <dbReference type="EMBL" id="GKX28769.1"/>
    </source>
</evidence>
<feature type="transmembrane region" description="Helical" evidence="7">
    <location>
        <begin position="236"/>
        <end position="259"/>
    </location>
</feature>
<feature type="transmembrane region" description="Helical" evidence="7">
    <location>
        <begin position="351"/>
        <end position="373"/>
    </location>
</feature>
<dbReference type="Pfam" id="PF00860">
    <property type="entry name" value="Xan_ur_permease"/>
    <property type="match status" value="1"/>
</dbReference>
<gene>
    <name evidence="8" type="ORF">SH1V18_12490</name>
</gene>